<evidence type="ECO:0000313" key="3">
    <source>
        <dbReference type="WBParaSite" id="Pan_g9308.t1"/>
    </source>
</evidence>
<keyword evidence="1" id="KW-0472">Membrane</keyword>
<keyword evidence="1" id="KW-1133">Transmembrane helix</keyword>
<dbReference type="AlphaFoldDB" id="A0A7E5A256"/>
<feature type="transmembrane region" description="Helical" evidence="1">
    <location>
        <begin position="54"/>
        <end position="76"/>
    </location>
</feature>
<keyword evidence="1" id="KW-0812">Transmembrane</keyword>
<feature type="transmembrane region" description="Helical" evidence="1">
    <location>
        <begin position="88"/>
        <end position="113"/>
    </location>
</feature>
<organism evidence="2 3">
    <name type="scientific">Panagrellus redivivus</name>
    <name type="common">Microworm</name>
    <dbReference type="NCBI Taxonomy" id="6233"/>
    <lineage>
        <taxon>Eukaryota</taxon>
        <taxon>Metazoa</taxon>
        <taxon>Ecdysozoa</taxon>
        <taxon>Nematoda</taxon>
        <taxon>Chromadorea</taxon>
        <taxon>Rhabditida</taxon>
        <taxon>Tylenchina</taxon>
        <taxon>Panagrolaimomorpha</taxon>
        <taxon>Panagrolaimoidea</taxon>
        <taxon>Panagrolaimidae</taxon>
        <taxon>Panagrellus</taxon>
    </lineage>
</organism>
<sequence length="306" mass="34979">MEPHIPYLALCLYSTSFCLNWIAVLRLGYVFFGARIRACIKLSKVVKPEFSIHFRIYLTAVFIVSIINIIYASYFITQWSPANKYTFFWIYIFGFMAQSTTPTIPVTVFGLMINRILIIQRRFEFFNNKVLPKITICAVFVVFGVSVSLFVPQFPKDGTLKVCWAFFCVVGIHASNFYTYVKLSFGLFNAILSVYFYAIIKHQAKKFDSNNNRASQAWGKHYKKANHLTIMTGVFECLFNFIPHTIDGFIIRLMDFDVTAYVGPYSTFLTSVDALMVAHAYANTLTSKIEKSISTVHVKPVNGSTK</sequence>
<evidence type="ECO:0000256" key="1">
    <source>
        <dbReference type="SAM" id="Phobius"/>
    </source>
</evidence>
<dbReference type="Proteomes" id="UP000492821">
    <property type="component" value="Unassembled WGS sequence"/>
</dbReference>
<feature type="transmembrane region" description="Helical" evidence="1">
    <location>
        <begin position="180"/>
        <end position="200"/>
    </location>
</feature>
<evidence type="ECO:0000313" key="2">
    <source>
        <dbReference type="Proteomes" id="UP000492821"/>
    </source>
</evidence>
<protein>
    <submittedName>
        <fullName evidence="3">Serpentine Receptor, class J</fullName>
    </submittedName>
</protein>
<dbReference type="WBParaSite" id="Pan_g9308.t1">
    <property type="protein sequence ID" value="Pan_g9308.t1"/>
    <property type="gene ID" value="Pan_g9308"/>
</dbReference>
<reference evidence="2" key="1">
    <citation type="journal article" date="2013" name="Genetics">
        <title>The draft genome and transcriptome of Panagrellus redivivus are shaped by the harsh demands of a free-living lifestyle.</title>
        <authorList>
            <person name="Srinivasan J."/>
            <person name="Dillman A.R."/>
            <person name="Macchietto M.G."/>
            <person name="Heikkinen L."/>
            <person name="Lakso M."/>
            <person name="Fracchia K.M."/>
            <person name="Antoshechkin I."/>
            <person name="Mortazavi A."/>
            <person name="Wong G."/>
            <person name="Sternberg P.W."/>
        </authorList>
    </citation>
    <scope>NUCLEOTIDE SEQUENCE [LARGE SCALE GENOMIC DNA]</scope>
    <source>
        <strain evidence="2">MT8872</strain>
    </source>
</reference>
<proteinExistence type="predicted"/>
<reference evidence="3" key="2">
    <citation type="submission" date="2020-10" db="UniProtKB">
        <authorList>
            <consortium name="WormBaseParasite"/>
        </authorList>
    </citation>
    <scope>IDENTIFICATION</scope>
</reference>
<feature type="transmembrane region" description="Helical" evidence="1">
    <location>
        <begin position="134"/>
        <end position="151"/>
    </location>
</feature>
<feature type="transmembrane region" description="Helical" evidence="1">
    <location>
        <begin position="6"/>
        <end position="33"/>
    </location>
</feature>
<name>A0A7E5A256_PANRE</name>
<accession>A0A7E5A256</accession>
<keyword evidence="2" id="KW-1185">Reference proteome</keyword>